<feature type="transmembrane region" description="Helical" evidence="1">
    <location>
        <begin position="96"/>
        <end position="116"/>
    </location>
</feature>
<feature type="transmembrane region" description="Helical" evidence="1">
    <location>
        <begin position="209"/>
        <end position="242"/>
    </location>
</feature>
<dbReference type="Proteomes" id="UP000332933">
    <property type="component" value="Unassembled WGS sequence"/>
</dbReference>
<sequence>MTDRREFDNTPTMDAGAKRTALRACMVVSFAILLWRGAVHSTRQDIRDAAHRHPNLLTPADGTFAIWGIIFTWMLAFVVSECVWPSKTLHDDIHVLYGFFLCSSPCATLWMELFVAGYTSLSFVPIFLHWLLLFGAYLYVEDRIEPIVLTSVLFSSNAAAHIYRSKSRADFWLIRAPFTVYWAWVCASATVALNLLVEDMGLHSMSIYVFWCGMWVLANTVILIGTGDVPFACVALWTLVGIAQENYRRKQLVADVVRYSEYYALEVMASVGAFVFAGLFAFLALHRWWRGPKGRRQPPPPLSSLPTTVVSYGTG</sequence>
<gene>
    <name evidence="3" type="primary">Aste57867_698</name>
    <name evidence="2" type="ORF">As57867_000697</name>
    <name evidence="3" type="ORF">ASTE57867_698</name>
</gene>
<feature type="transmembrane region" description="Helical" evidence="1">
    <location>
        <begin position="176"/>
        <end position="197"/>
    </location>
</feature>
<dbReference type="PANTHER" id="PTHR33802:SF1">
    <property type="entry name" value="XK-RELATED PROTEIN"/>
    <property type="match status" value="1"/>
</dbReference>
<accession>A0A485K8I3</accession>
<reference evidence="2" key="2">
    <citation type="submission" date="2019-06" db="EMBL/GenBank/DDBJ databases">
        <title>Genomics analysis of Aphanomyces spp. identifies a new class of oomycete effector associated with host adaptation.</title>
        <authorList>
            <person name="Gaulin E."/>
        </authorList>
    </citation>
    <scope>NUCLEOTIDE SEQUENCE</scope>
    <source>
        <strain evidence="2">CBS 578.67</strain>
    </source>
</reference>
<keyword evidence="1" id="KW-0472">Membrane</keyword>
<feature type="transmembrane region" description="Helical" evidence="1">
    <location>
        <begin position="64"/>
        <end position="84"/>
    </location>
</feature>
<keyword evidence="4" id="KW-1185">Reference proteome</keyword>
<proteinExistence type="predicted"/>
<name>A0A485K8I3_9STRA</name>
<dbReference type="OrthoDB" id="5586934at2759"/>
<dbReference type="PANTHER" id="PTHR33802">
    <property type="entry name" value="SI:CH211-161H7.5-RELATED"/>
    <property type="match status" value="1"/>
</dbReference>
<dbReference type="EMBL" id="VJMH01000041">
    <property type="protein sequence ID" value="KAF0719901.1"/>
    <property type="molecule type" value="Genomic_DNA"/>
</dbReference>
<evidence type="ECO:0000313" key="2">
    <source>
        <dbReference type="EMBL" id="KAF0719901.1"/>
    </source>
</evidence>
<keyword evidence="1" id="KW-0812">Transmembrane</keyword>
<protein>
    <submittedName>
        <fullName evidence="3">Aste57867_698 protein</fullName>
    </submittedName>
</protein>
<feature type="transmembrane region" description="Helical" evidence="1">
    <location>
        <begin position="262"/>
        <end position="285"/>
    </location>
</feature>
<dbReference type="EMBL" id="CAADRA010000041">
    <property type="protein sequence ID" value="VFT77922.1"/>
    <property type="molecule type" value="Genomic_DNA"/>
</dbReference>
<feature type="transmembrane region" description="Helical" evidence="1">
    <location>
        <begin position="122"/>
        <end position="140"/>
    </location>
</feature>
<evidence type="ECO:0000313" key="3">
    <source>
        <dbReference type="EMBL" id="VFT77922.1"/>
    </source>
</evidence>
<evidence type="ECO:0000256" key="1">
    <source>
        <dbReference type="SAM" id="Phobius"/>
    </source>
</evidence>
<feature type="transmembrane region" description="Helical" evidence="1">
    <location>
        <begin position="21"/>
        <end position="38"/>
    </location>
</feature>
<reference evidence="3 4" key="1">
    <citation type="submission" date="2019-03" db="EMBL/GenBank/DDBJ databases">
        <authorList>
            <person name="Gaulin E."/>
            <person name="Dumas B."/>
        </authorList>
    </citation>
    <scope>NUCLEOTIDE SEQUENCE [LARGE SCALE GENOMIC DNA]</scope>
    <source>
        <strain evidence="3">CBS 568.67</strain>
    </source>
</reference>
<organism evidence="3 4">
    <name type="scientific">Aphanomyces stellatus</name>
    <dbReference type="NCBI Taxonomy" id="120398"/>
    <lineage>
        <taxon>Eukaryota</taxon>
        <taxon>Sar</taxon>
        <taxon>Stramenopiles</taxon>
        <taxon>Oomycota</taxon>
        <taxon>Saprolegniomycetes</taxon>
        <taxon>Saprolegniales</taxon>
        <taxon>Verrucalvaceae</taxon>
        <taxon>Aphanomyces</taxon>
    </lineage>
</organism>
<keyword evidence="1" id="KW-1133">Transmembrane helix</keyword>
<evidence type="ECO:0000313" key="4">
    <source>
        <dbReference type="Proteomes" id="UP000332933"/>
    </source>
</evidence>
<dbReference type="AlphaFoldDB" id="A0A485K8I3"/>